<dbReference type="InterPro" id="IPR046260">
    <property type="entry name" value="HFX_2341-like_N"/>
</dbReference>
<dbReference type="AlphaFoldDB" id="A0AA96ZVJ1"/>
<evidence type="ECO:0000313" key="3">
    <source>
        <dbReference type="Proteomes" id="UP001303587"/>
    </source>
</evidence>
<protein>
    <recommendedName>
        <fullName evidence="1">HFX-2341-like N-terminal domain-containing protein</fullName>
    </recommendedName>
</protein>
<dbReference type="EMBL" id="CP131060">
    <property type="protein sequence ID" value="WNY24907.1"/>
    <property type="molecule type" value="Genomic_DNA"/>
</dbReference>
<dbReference type="Proteomes" id="UP001303587">
    <property type="component" value="Chromosome"/>
</dbReference>
<sequence>MNSTPLRIHLVVVGFEIDRISLAATMKKADKVYLISKKEDDEGKDYLEENKAIL</sequence>
<feature type="domain" description="HFX-2341-like N-terminal" evidence="1">
    <location>
        <begin position="7"/>
        <end position="53"/>
    </location>
</feature>
<accession>A0AA96ZVJ1</accession>
<organism evidence="2 3">
    <name type="scientific">Methanolapillus millepedarum</name>
    <dbReference type="NCBI Taxonomy" id="3028296"/>
    <lineage>
        <taxon>Archaea</taxon>
        <taxon>Methanobacteriati</taxon>
        <taxon>Methanobacteriota</taxon>
        <taxon>Stenosarchaea group</taxon>
        <taxon>Methanomicrobia</taxon>
        <taxon>Methanosarcinales</taxon>
        <taxon>Methanosarcinaceae</taxon>
        <taxon>Methanolapillus</taxon>
    </lineage>
</organism>
<gene>
    <name evidence="2" type="ORF">MsAc7_04360</name>
</gene>
<name>A0AA96ZVJ1_9EURY</name>
<evidence type="ECO:0000313" key="2">
    <source>
        <dbReference type="EMBL" id="WNY24907.1"/>
    </source>
</evidence>
<evidence type="ECO:0000259" key="1">
    <source>
        <dbReference type="Pfam" id="PF19810"/>
    </source>
</evidence>
<dbReference type="Pfam" id="PF19810">
    <property type="entry name" value="HFX_2341_N"/>
    <property type="match status" value="1"/>
</dbReference>
<proteinExistence type="predicted"/>
<reference evidence="2 3" key="1">
    <citation type="submission" date="2023-07" db="EMBL/GenBank/DDBJ databases">
        <title>Closed genoem sequence of Methanosarcinaceae archaeon Ac7.</title>
        <authorList>
            <person name="Poehlein A."/>
            <person name="Protasov E."/>
            <person name="Platt K."/>
            <person name="Reeh H."/>
            <person name="Daniel R."/>
            <person name="Brune A."/>
        </authorList>
    </citation>
    <scope>NUCLEOTIDE SEQUENCE [LARGE SCALE GENOMIC DNA]</scope>
    <source>
        <strain evidence="2 3">Ac7</strain>
    </source>
</reference>
<keyword evidence="3" id="KW-1185">Reference proteome</keyword>